<feature type="domain" description="AB hydrolase-1" evidence="2">
    <location>
        <begin position="21"/>
        <end position="121"/>
    </location>
</feature>
<dbReference type="OrthoDB" id="151598at2"/>
<evidence type="ECO:0000259" key="2">
    <source>
        <dbReference type="Pfam" id="PF00561"/>
    </source>
</evidence>
<reference evidence="3 4" key="1">
    <citation type="submission" date="2015-07" db="EMBL/GenBank/DDBJ databases">
        <title>Draft genome of Bellilinea caldifistulae DSM 17877.</title>
        <authorList>
            <person name="Hemp J."/>
            <person name="Ward L.M."/>
            <person name="Pace L.A."/>
            <person name="Fischer W.W."/>
        </authorList>
    </citation>
    <scope>NUCLEOTIDE SEQUENCE [LARGE SCALE GENOMIC DNA]</scope>
    <source>
        <strain evidence="3 4">GOMI-1</strain>
    </source>
</reference>
<dbReference type="Gene3D" id="3.40.50.1820">
    <property type="entry name" value="alpha/beta hydrolase"/>
    <property type="match status" value="1"/>
</dbReference>
<comment type="caution">
    <text evidence="3">The sequence shown here is derived from an EMBL/GenBank/DDBJ whole genome shotgun (WGS) entry which is preliminary data.</text>
</comment>
<organism evidence="3 4">
    <name type="scientific">Bellilinea caldifistulae</name>
    <dbReference type="NCBI Taxonomy" id="360411"/>
    <lineage>
        <taxon>Bacteria</taxon>
        <taxon>Bacillati</taxon>
        <taxon>Chloroflexota</taxon>
        <taxon>Anaerolineae</taxon>
        <taxon>Anaerolineales</taxon>
        <taxon>Anaerolineaceae</taxon>
        <taxon>Bellilinea</taxon>
    </lineage>
</organism>
<gene>
    <name evidence="3" type="ORF">AC812_08620</name>
</gene>
<dbReference type="InterPro" id="IPR029058">
    <property type="entry name" value="AB_hydrolase_fold"/>
</dbReference>
<dbReference type="Pfam" id="PF00561">
    <property type="entry name" value="Abhydrolase_1"/>
    <property type="match status" value="1"/>
</dbReference>
<protein>
    <recommendedName>
        <fullName evidence="2">AB hydrolase-1 domain-containing protein</fullName>
    </recommendedName>
</protein>
<dbReference type="AlphaFoldDB" id="A0A0N8GMH9"/>
<dbReference type="PANTHER" id="PTHR43798">
    <property type="entry name" value="MONOACYLGLYCEROL LIPASE"/>
    <property type="match status" value="1"/>
</dbReference>
<dbReference type="STRING" id="360411.AC812_08620"/>
<dbReference type="RefSeq" id="WP_061913909.1">
    <property type="nucleotide sequence ID" value="NZ_DF967971.1"/>
</dbReference>
<keyword evidence="1" id="KW-1133">Transmembrane helix</keyword>
<dbReference type="PRINTS" id="PR00111">
    <property type="entry name" value="ABHYDROLASE"/>
</dbReference>
<keyword evidence="4" id="KW-1185">Reference proteome</keyword>
<dbReference type="InterPro" id="IPR050266">
    <property type="entry name" value="AB_hydrolase_sf"/>
</dbReference>
<sequence>MSAILIEQDIIHYEVLGRGRPILFLHSWVGSWRYWIPMMQAASVGYRAYALDLYGFGDSAKNRQYSLEAQAGLVEAFLEKLGIGRVAIVGHGLGALVGLLFALRHPGVVDRVMAVGFPLDETMISGRLRNTSPVDLAESMLGKTPLSEPVTTDAAKTDPAAIVGSLSDVVLQYAGGLWAKLNTACLLVHGNRDALVQPPRLDQIEKLPEHAHLIQFEEGGHFVMLDDSSKFNRLMNDFLSLPSGESPQQLQLKEEWKRRVR</sequence>
<dbReference type="GO" id="GO:0016020">
    <property type="term" value="C:membrane"/>
    <property type="evidence" value="ECO:0007669"/>
    <property type="project" value="TreeGrafter"/>
</dbReference>
<dbReference type="PANTHER" id="PTHR43798:SF33">
    <property type="entry name" value="HYDROLASE, PUTATIVE (AFU_ORTHOLOGUE AFUA_2G14860)-RELATED"/>
    <property type="match status" value="1"/>
</dbReference>
<dbReference type="Proteomes" id="UP000050514">
    <property type="component" value="Unassembled WGS sequence"/>
</dbReference>
<keyword evidence="1" id="KW-0472">Membrane</keyword>
<dbReference type="InterPro" id="IPR000073">
    <property type="entry name" value="AB_hydrolase_1"/>
</dbReference>
<feature type="transmembrane region" description="Helical" evidence="1">
    <location>
        <begin position="83"/>
        <end position="103"/>
    </location>
</feature>
<evidence type="ECO:0000256" key="1">
    <source>
        <dbReference type="SAM" id="Phobius"/>
    </source>
</evidence>
<dbReference type="SUPFAM" id="SSF53474">
    <property type="entry name" value="alpha/beta-Hydrolases"/>
    <property type="match status" value="1"/>
</dbReference>
<evidence type="ECO:0000313" key="3">
    <source>
        <dbReference type="EMBL" id="KPL75346.1"/>
    </source>
</evidence>
<dbReference type="EMBL" id="LGHJ01000014">
    <property type="protein sequence ID" value="KPL75346.1"/>
    <property type="molecule type" value="Genomic_DNA"/>
</dbReference>
<evidence type="ECO:0000313" key="4">
    <source>
        <dbReference type="Proteomes" id="UP000050514"/>
    </source>
</evidence>
<keyword evidence="1" id="KW-0812">Transmembrane</keyword>
<proteinExistence type="predicted"/>
<name>A0A0N8GMH9_9CHLR</name>
<dbReference type="PATRIC" id="fig|360411.5.peg.2882"/>
<accession>A0A0N8GMH9</accession>